<feature type="region of interest" description="Disordered" evidence="1">
    <location>
        <begin position="24"/>
        <end position="66"/>
    </location>
</feature>
<proteinExistence type="predicted"/>
<name>A0AA40C9B1_9PEZI</name>
<sequence length="281" mass="30485">MYGRTTNAETLVETIEKGKVSNHVSGLVIPPNSRLPSLPTMNQRHEQSGPRRDGRTAGVTWGKRRDDMRGSLGSLVNTIGSLSRDIKPRSRRGEAMSLATTSRRGVDNLNWSTTYARPGLGRYATLEPESEVGTHKAQVQQGLLGDAGPGNLLCKGPVRGVWGPGDGDEVKLSFNDCGGTTGGPDFSSTLQHVPNIEEALSTAEAPQYLPVISRLPEIGLDLAICCSRYFVTRHWAGGRQMTDWLVHGSKAAATAGEWAISLTRLYLNNQIGRSSRHAVWR</sequence>
<gene>
    <name evidence="2" type="ORF">B0T17DRAFT_506331</name>
</gene>
<protein>
    <submittedName>
        <fullName evidence="2">Uncharacterized protein</fullName>
    </submittedName>
</protein>
<feature type="compositionally biased region" description="Basic and acidic residues" evidence="1">
    <location>
        <begin position="43"/>
        <end position="55"/>
    </location>
</feature>
<accession>A0AA40C9B1</accession>
<evidence type="ECO:0000256" key="1">
    <source>
        <dbReference type="SAM" id="MobiDB-lite"/>
    </source>
</evidence>
<dbReference type="AlphaFoldDB" id="A0AA40C9B1"/>
<dbReference type="EMBL" id="JAULSR010000002">
    <property type="protein sequence ID" value="KAK0629810.1"/>
    <property type="molecule type" value="Genomic_DNA"/>
</dbReference>
<evidence type="ECO:0000313" key="2">
    <source>
        <dbReference type="EMBL" id="KAK0629810.1"/>
    </source>
</evidence>
<dbReference type="Proteomes" id="UP001174934">
    <property type="component" value="Unassembled WGS sequence"/>
</dbReference>
<reference evidence="2" key="1">
    <citation type="submission" date="2023-06" db="EMBL/GenBank/DDBJ databases">
        <title>Genome-scale phylogeny and comparative genomics of the fungal order Sordariales.</title>
        <authorList>
            <consortium name="Lawrence Berkeley National Laboratory"/>
            <person name="Hensen N."/>
            <person name="Bonometti L."/>
            <person name="Westerberg I."/>
            <person name="Brannstrom I.O."/>
            <person name="Guillou S."/>
            <person name="Cros-Aarteil S."/>
            <person name="Calhoun S."/>
            <person name="Haridas S."/>
            <person name="Kuo A."/>
            <person name="Mondo S."/>
            <person name="Pangilinan J."/>
            <person name="Riley R."/>
            <person name="LaButti K."/>
            <person name="Andreopoulos B."/>
            <person name="Lipzen A."/>
            <person name="Chen C."/>
            <person name="Yanf M."/>
            <person name="Daum C."/>
            <person name="Ng V."/>
            <person name="Clum A."/>
            <person name="Steindorff A."/>
            <person name="Ohm R."/>
            <person name="Martin F."/>
            <person name="Silar P."/>
            <person name="Natvig D."/>
            <person name="Lalanne C."/>
            <person name="Gautier V."/>
            <person name="Ament-velasquez S.L."/>
            <person name="Kruys A."/>
            <person name="Hutchinson M.I."/>
            <person name="Powell A.J."/>
            <person name="Barry K."/>
            <person name="Miller A.N."/>
            <person name="Grigoriev I.V."/>
            <person name="Debuchy R."/>
            <person name="Gladieux P."/>
            <person name="Thoren M.H."/>
            <person name="Johannesson H."/>
        </authorList>
    </citation>
    <scope>NUCLEOTIDE SEQUENCE</scope>
    <source>
        <strain evidence="2">SMH3391-2</strain>
    </source>
</reference>
<evidence type="ECO:0000313" key="3">
    <source>
        <dbReference type="Proteomes" id="UP001174934"/>
    </source>
</evidence>
<comment type="caution">
    <text evidence="2">The sequence shown here is derived from an EMBL/GenBank/DDBJ whole genome shotgun (WGS) entry which is preliminary data.</text>
</comment>
<keyword evidence="3" id="KW-1185">Reference proteome</keyword>
<organism evidence="2 3">
    <name type="scientific">Bombardia bombarda</name>
    <dbReference type="NCBI Taxonomy" id="252184"/>
    <lineage>
        <taxon>Eukaryota</taxon>
        <taxon>Fungi</taxon>
        <taxon>Dikarya</taxon>
        <taxon>Ascomycota</taxon>
        <taxon>Pezizomycotina</taxon>
        <taxon>Sordariomycetes</taxon>
        <taxon>Sordariomycetidae</taxon>
        <taxon>Sordariales</taxon>
        <taxon>Lasiosphaeriaceae</taxon>
        <taxon>Bombardia</taxon>
    </lineage>
</organism>